<dbReference type="PROSITE" id="PS50110">
    <property type="entry name" value="RESPONSE_REGULATORY"/>
    <property type="match status" value="1"/>
</dbReference>
<gene>
    <name evidence="2" type="ORF">Hyperionvirus9_41</name>
</gene>
<dbReference type="PANTHER" id="PTHR43228">
    <property type="entry name" value="TWO-COMPONENT RESPONSE REGULATOR"/>
    <property type="match status" value="1"/>
</dbReference>
<dbReference type="InterPro" id="IPR052048">
    <property type="entry name" value="ST_Response_Regulator"/>
</dbReference>
<accession>A0A3G5AAN7</accession>
<dbReference type="SUPFAM" id="SSF52172">
    <property type="entry name" value="CheY-like"/>
    <property type="match status" value="1"/>
</dbReference>
<proteinExistence type="predicted"/>
<reference evidence="2" key="1">
    <citation type="submission" date="2018-10" db="EMBL/GenBank/DDBJ databases">
        <title>Hidden diversity of soil giant viruses.</title>
        <authorList>
            <person name="Schulz F."/>
            <person name="Alteio L."/>
            <person name="Goudeau D."/>
            <person name="Ryan E.M."/>
            <person name="Malmstrom R.R."/>
            <person name="Blanchard J."/>
            <person name="Woyke T."/>
        </authorList>
    </citation>
    <scope>NUCLEOTIDE SEQUENCE</scope>
    <source>
        <strain evidence="2">HYV1</strain>
    </source>
</reference>
<dbReference type="GO" id="GO:0016301">
    <property type="term" value="F:kinase activity"/>
    <property type="evidence" value="ECO:0007669"/>
    <property type="project" value="UniProtKB-KW"/>
</dbReference>
<organism evidence="2">
    <name type="scientific">Hyperionvirus sp</name>
    <dbReference type="NCBI Taxonomy" id="2487770"/>
    <lineage>
        <taxon>Viruses</taxon>
        <taxon>Varidnaviria</taxon>
        <taxon>Bamfordvirae</taxon>
        <taxon>Nucleocytoviricota</taxon>
        <taxon>Megaviricetes</taxon>
        <taxon>Imitervirales</taxon>
        <taxon>Mimiviridae</taxon>
        <taxon>Klosneuvirinae</taxon>
    </lineage>
</organism>
<dbReference type="SMART" id="SM00448">
    <property type="entry name" value="REC"/>
    <property type="match status" value="1"/>
</dbReference>
<dbReference type="PANTHER" id="PTHR43228:SF1">
    <property type="entry name" value="TWO-COMPONENT RESPONSE REGULATOR ARR22"/>
    <property type="match status" value="1"/>
</dbReference>
<protein>
    <submittedName>
        <fullName evidence="2">Hybrid sensor histidine kinase/response regulator</fullName>
    </submittedName>
</protein>
<dbReference type="GO" id="GO:0000160">
    <property type="term" value="P:phosphorelay signal transduction system"/>
    <property type="evidence" value="ECO:0007669"/>
    <property type="project" value="InterPro"/>
</dbReference>
<dbReference type="Gene3D" id="3.40.50.2300">
    <property type="match status" value="1"/>
</dbReference>
<dbReference type="CDD" id="cd17546">
    <property type="entry name" value="REC_hyHK_CKI1_RcsC-like"/>
    <property type="match status" value="1"/>
</dbReference>
<dbReference type="EMBL" id="MK072391">
    <property type="protein sequence ID" value="AYV83624.1"/>
    <property type="molecule type" value="Genomic_DNA"/>
</dbReference>
<keyword evidence="2" id="KW-0808">Transferase</keyword>
<sequence>MDIYKTMEKNLNIGKNQPRRKTFSILIVDDDLDVAENLKILLEFRGHNIVIVDDGMRCITHCKDKERHYDIVFMDYHMEGLDGAQVTDIVKNDGKKTLIFAYTGDSSQKAIDDFKQVGMDGAIIKPVDIMSIEMLMARLEYASILDQSVIKTITRKSSNSILFFDDTLTVC</sequence>
<evidence type="ECO:0000313" key="2">
    <source>
        <dbReference type="EMBL" id="AYV83624.1"/>
    </source>
</evidence>
<dbReference type="InterPro" id="IPR001789">
    <property type="entry name" value="Sig_transdc_resp-reg_receiver"/>
</dbReference>
<evidence type="ECO:0000259" key="1">
    <source>
        <dbReference type="PROSITE" id="PS50110"/>
    </source>
</evidence>
<feature type="domain" description="Response regulatory" evidence="1">
    <location>
        <begin position="24"/>
        <end position="140"/>
    </location>
</feature>
<dbReference type="Pfam" id="PF00072">
    <property type="entry name" value="Response_reg"/>
    <property type="match status" value="1"/>
</dbReference>
<keyword evidence="2" id="KW-0418">Kinase</keyword>
<dbReference type="InterPro" id="IPR011006">
    <property type="entry name" value="CheY-like_superfamily"/>
</dbReference>
<name>A0A3G5AAN7_9VIRU</name>